<reference evidence="3" key="1">
    <citation type="submission" date="2021-01" db="EMBL/GenBank/DDBJ databases">
        <authorList>
            <person name="Corre E."/>
            <person name="Pelletier E."/>
            <person name="Niang G."/>
            <person name="Scheremetjew M."/>
            <person name="Finn R."/>
            <person name="Kale V."/>
            <person name="Holt S."/>
            <person name="Cochrane G."/>
            <person name="Meng A."/>
            <person name="Brown T."/>
            <person name="Cohen L."/>
        </authorList>
    </citation>
    <scope>NUCLEOTIDE SEQUENCE</scope>
    <source>
        <strain evidence="3">GSO104</strain>
    </source>
</reference>
<feature type="chain" id="PRO_5030160965" description="Plastid lipid-associated protein/fibrillin conserved domain-containing protein" evidence="2">
    <location>
        <begin position="29"/>
        <end position="229"/>
    </location>
</feature>
<evidence type="ECO:0000256" key="2">
    <source>
        <dbReference type="SAM" id="SignalP"/>
    </source>
</evidence>
<protein>
    <recommendedName>
        <fullName evidence="4">Plastid lipid-associated protein/fibrillin conserved domain-containing protein</fullName>
    </recommendedName>
</protein>
<dbReference type="AlphaFoldDB" id="A0A6V2Q321"/>
<name>A0A6V2Q321_9STRA</name>
<gene>
    <name evidence="3" type="ORF">DBRI00130_LOCUS43203</name>
</gene>
<feature type="transmembrane region" description="Helical" evidence="1">
    <location>
        <begin position="202"/>
        <end position="222"/>
    </location>
</feature>
<dbReference type="EMBL" id="HBNS01060041">
    <property type="protein sequence ID" value="CAE4666640.1"/>
    <property type="molecule type" value="Transcribed_RNA"/>
</dbReference>
<feature type="signal peptide" evidence="2">
    <location>
        <begin position="1"/>
        <end position="28"/>
    </location>
</feature>
<keyword evidence="2" id="KW-0732">Signal</keyword>
<evidence type="ECO:0008006" key="4">
    <source>
        <dbReference type="Google" id="ProtNLM"/>
    </source>
</evidence>
<keyword evidence="1" id="KW-1133">Transmembrane helix</keyword>
<accession>A0A6V2Q321</accession>
<sequence length="229" mass="24854">MKGPCNFLTMVAAGGVAASILLLDPASAFSAPATISGVSEKAEANFQKYRKALPTDFNIVGAGGWNAVQKLSSDPKAELVSLVVSSLKNSGGQIDTTEGGKVDALLGLLYSRGKGYDSSLVDGDWRLVLSREGQKPPKIQKLVDKKAKVNTAENFFDVDSGIFSGINYTPRGNGKLKSAVKVRPPLFLELHEILLFYHKTEAFLWLHFFVSRAYNVLVGILVQSRCRKF</sequence>
<evidence type="ECO:0000256" key="1">
    <source>
        <dbReference type="SAM" id="Phobius"/>
    </source>
</evidence>
<organism evidence="3">
    <name type="scientific">Ditylum brightwellii</name>
    <dbReference type="NCBI Taxonomy" id="49249"/>
    <lineage>
        <taxon>Eukaryota</taxon>
        <taxon>Sar</taxon>
        <taxon>Stramenopiles</taxon>
        <taxon>Ochrophyta</taxon>
        <taxon>Bacillariophyta</taxon>
        <taxon>Mediophyceae</taxon>
        <taxon>Lithodesmiophycidae</taxon>
        <taxon>Lithodesmiales</taxon>
        <taxon>Lithodesmiaceae</taxon>
        <taxon>Ditylum</taxon>
    </lineage>
</organism>
<keyword evidence="1" id="KW-0472">Membrane</keyword>
<keyword evidence="1" id="KW-0812">Transmembrane</keyword>
<proteinExistence type="predicted"/>
<evidence type="ECO:0000313" key="3">
    <source>
        <dbReference type="EMBL" id="CAE4666640.1"/>
    </source>
</evidence>